<dbReference type="Proteomes" id="UP001214638">
    <property type="component" value="Unassembled WGS sequence"/>
</dbReference>
<dbReference type="AlphaFoldDB" id="A0AAD9UN06"/>
<evidence type="ECO:0000313" key="1">
    <source>
        <dbReference type="EMBL" id="KAK2195267.1"/>
    </source>
</evidence>
<dbReference type="RefSeq" id="XP_067802110.1">
    <property type="nucleotide sequence ID" value="XM_067947959.1"/>
</dbReference>
<name>A0AAD9UN06_9APIC</name>
<sequence>MTTNKVLIQSLASLKLSNKVKASLGARGVLNKLPSTSIKDFKTMLVKALASGDASDGFIINAANCLDDIGALDYKTSRKIAKCIESRPGIYSRQLTGGVLHAMFKCRLYSGKRKRPLNSSCKVALIQAIDEFNLLKTNVTRIVKMRRLLLNLLVVANHFHISTPTRARLFQAIDQASCVFEIAAHVSNLGPLLARVLEALGFPRHAK</sequence>
<reference evidence="1" key="1">
    <citation type="journal article" date="2023" name="Nat. Microbiol.">
        <title>Babesia duncani multi-omics identifies virulence factors and drug targets.</title>
        <authorList>
            <person name="Singh P."/>
            <person name="Lonardi S."/>
            <person name="Liang Q."/>
            <person name="Vydyam P."/>
            <person name="Khabirova E."/>
            <person name="Fang T."/>
            <person name="Gihaz S."/>
            <person name="Thekkiniath J."/>
            <person name="Munshi M."/>
            <person name="Abel S."/>
            <person name="Ciampossin L."/>
            <person name="Batugedara G."/>
            <person name="Gupta M."/>
            <person name="Lu X.M."/>
            <person name="Lenz T."/>
            <person name="Chakravarty S."/>
            <person name="Cornillot E."/>
            <person name="Hu Y."/>
            <person name="Ma W."/>
            <person name="Gonzalez L.M."/>
            <person name="Sanchez S."/>
            <person name="Estrada K."/>
            <person name="Sanchez-Flores A."/>
            <person name="Montero E."/>
            <person name="Harb O.S."/>
            <person name="Le Roch K.G."/>
            <person name="Mamoun C.B."/>
        </authorList>
    </citation>
    <scope>NUCLEOTIDE SEQUENCE</scope>
    <source>
        <strain evidence="1">WA1</strain>
    </source>
</reference>
<gene>
    <name evidence="1" type="ORF">BdWA1_002940</name>
</gene>
<comment type="caution">
    <text evidence="1">The sequence shown here is derived from an EMBL/GenBank/DDBJ whole genome shotgun (WGS) entry which is preliminary data.</text>
</comment>
<protein>
    <submittedName>
        <fullName evidence="1">Uncharacterized protein</fullName>
    </submittedName>
</protein>
<accession>A0AAD9UN06</accession>
<evidence type="ECO:0000313" key="2">
    <source>
        <dbReference type="Proteomes" id="UP001214638"/>
    </source>
</evidence>
<dbReference type="EMBL" id="JALLKP010000004">
    <property type="protein sequence ID" value="KAK2195267.1"/>
    <property type="molecule type" value="Genomic_DNA"/>
</dbReference>
<keyword evidence="2" id="KW-1185">Reference proteome</keyword>
<proteinExistence type="predicted"/>
<organism evidence="1 2">
    <name type="scientific">Babesia duncani</name>
    <dbReference type="NCBI Taxonomy" id="323732"/>
    <lineage>
        <taxon>Eukaryota</taxon>
        <taxon>Sar</taxon>
        <taxon>Alveolata</taxon>
        <taxon>Apicomplexa</taxon>
        <taxon>Aconoidasida</taxon>
        <taxon>Piroplasmida</taxon>
        <taxon>Babesiidae</taxon>
        <taxon>Babesia</taxon>
    </lineage>
</organism>
<dbReference type="KEGG" id="bdw:94337237"/>
<dbReference type="GeneID" id="94337237"/>